<keyword evidence="7" id="KW-0131">Cell cycle</keyword>
<gene>
    <name evidence="7" type="primary">ytgP</name>
    <name evidence="7" type="ORF">ERS852574_02025</name>
</gene>
<sequence length="556" mass="60275">MGKKKKSKGGSFLMQGSILAAAGIITKIIGAVYRIPMLNIMGLKGQGYYDMAFQVYSIALIISSYSLPVAVSKLVSFKMAAGERKNAFRVLKASLIIAALSGVTIMVIVFFGAEAIAEYLMGAKMSCYSLKVLAPGLLICAIMAVFRGYFQGLGTMIPTAISQIIEQLLNAIVSVVGAAVLLENGKQMAKVQGNNLFGPAYSAAGGTLGTVAGALIGLLFLLFCYVVFRKPMMRQMKRDTSKELDDYRAIFKLLILTIAPIILSTTIYNSANVIDSAMFNKIMGAQGTSEAVCAELLGKLGQYYTLFNVPLAVASALGSSVIPGLVSAAENHDRRLLHNRIYTVIRYTMLIAIPSAFGFFALGQPIMDFLWPNVDNVTQGIMLKIGAISLVFYSLSTVTNTVLQGLDRMMEPVKNAMVSLILHIVSLFIMLVMFKWGIYALIGSKIVFSLCMCIMNAHDIREACGYLQESRKTFVIPSIAGAVMAILAWAVHFVLDTFIGGRIATLIALIVAVAVYAVVLLKMGGMSEKELLGLPKGHQIVIVCKKCHLLKERRYY</sequence>
<evidence type="ECO:0000256" key="6">
    <source>
        <dbReference type="SAM" id="Phobius"/>
    </source>
</evidence>
<evidence type="ECO:0000256" key="5">
    <source>
        <dbReference type="ARBA" id="ARBA00023136"/>
    </source>
</evidence>
<dbReference type="AlphaFoldDB" id="A0A173TA00"/>
<evidence type="ECO:0000313" key="7">
    <source>
        <dbReference type="EMBL" id="CUM99481.1"/>
    </source>
</evidence>
<dbReference type="Pfam" id="PF01943">
    <property type="entry name" value="Polysacc_synt"/>
    <property type="match status" value="1"/>
</dbReference>
<dbReference type="InterPro" id="IPR024923">
    <property type="entry name" value="PG_synth_SpoVB"/>
</dbReference>
<dbReference type="PANTHER" id="PTHR30250:SF21">
    <property type="entry name" value="LIPID II FLIPPASE MURJ"/>
    <property type="match status" value="1"/>
</dbReference>
<dbReference type="EMBL" id="CYXR01000014">
    <property type="protein sequence ID" value="CUM99481.1"/>
    <property type="molecule type" value="Genomic_DNA"/>
</dbReference>
<feature type="transmembrane region" description="Helical" evidence="6">
    <location>
        <begin position="475"/>
        <end position="495"/>
    </location>
</feature>
<accession>A0A173TA00</accession>
<feature type="transmembrane region" description="Helical" evidence="6">
    <location>
        <begin position="93"/>
        <end position="112"/>
    </location>
</feature>
<reference evidence="7 8" key="1">
    <citation type="submission" date="2015-09" db="EMBL/GenBank/DDBJ databases">
        <authorList>
            <consortium name="Pathogen Informatics"/>
        </authorList>
    </citation>
    <scope>NUCLEOTIDE SEQUENCE [LARGE SCALE GENOMIC DNA]</scope>
    <source>
        <strain evidence="7 8">2789STDY5834962</strain>
    </source>
</reference>
<organism evidence="7 8">
    <name type="scientific">Coprococcus comes</name>
    <dbReference type="NCBI Taxonomy" id="410072"/>
    <lineage>
        <taxon>Bacteria</taxon>
        <taxon>Bacillati</taxon>
        <taxon>Bacillota</taxon>
        <taxon>Clostridia</taxon>
        <taxon>Lachnospirales</taxon>
        <taxon>Lachnospiraceae</taxon>
        <taxon>Coprococcus</taxon>
    </lineage>
</organism>
<dbReference type="CDD" id="cd13124">
    <property type="entry name" value="MATE_SpoVB_like"/>
    <property type="match status" value="1"/>
</dbReference>
<evidence type="ECO:0000256" key="2">
    <source>
        <dbReference type="ARBA" id="ARBA00022475"/>
    </source>
</evidence>
<dbReference type="PANTHER" id="PTHR30250">
    <property type="entry name" value="PST FAMILY PREDICTED COLANIC ACID TRANSPORTER"/>
    <property type="match status" value="1"/>
</dbReference>
<dbReference type="GO" id="GO:0051301">
    <property type="term" value="P:cell division"/>
    <property type="evidence" value="ECO:0007669"/>
    <property type="project" value="UniProtKB-KW"/>
</dbReference>
<keyword evidence="4 6" id="KW-1133">Transmembrane helix</keyword>
<feature type="transmembrane region" description="Helical" evidence="6">
    <location>
        <begin position="415"/>
        <end position="432"/>
    </location>
</feature>
<evidence type="ECO:0000313" key="8">
    <source>
        <dbReference type="Proteomes" id="UP000095727"/>
    </source>
</evidence>
<feature type="transmembrane region" description="Helical" evidence="6">
    <location>
        <begin position="162"/>
        <end position="182"/>
    </location>
</feature>
<feature type="transmembrane region" description="Helical" evidence="6">
    <location>
        <begin position="341"/>
        <end position="361"/>
    </location>
</feature>
<feature type="transmembrane region" description="Helical" evidence="6">
    <location>
        <begin position="306"/>
        <end position="329"/>
    </location>
</feature>
<dbReference type="InterPro" id="IPR002797">
    <property type="entry name" value="Polysacc_synth"/>
</dbReference>
<protein>
    <submittedName>
        <fullName evidence="7">Probable cell division protein ytgP</fullName>
    </submittedName>
</protein>
<comment type="subcellular location">
    <subcellularLocation>
        <location evidence="1">Cell membrane</location>
        <topology evidence="1">Multi-pass membrane protein</topology>
    </subcellularLocation>
</comment>
<name>A0A173TA00_9FIRM</name>
<keyword evidence="2" id="KW-1003">Cell membrane</keyword>
<keyword evidence="5 6" id="KW-0472">Membrane</keyword>
<evidence type="ECO:0000256" key="1">
    <source>
        <dbReference type="ARBA" id="ARBA00004651"/>
    </source>
</evidence>
<feature type="transmembrane region" description="Helical" evidence="6">
    <location>
        <begin position="249"/>
        <end position="268"/>
    </location>
</feature>
<dbReference type="GO" id="GO:0005886">
    <property type="term" value="C:plasma membrane"/>
    <property type="evidence" value="ECO:0007669"/>
    <property type="project" value="UniProtKB-SubCell"/>
</dbReference>
<evidence type="ECO:0000256" key="3">
    <source>
        <dbReference type="ARBA" id="ARBA00022692"/>
    </source>
</evidence>
<feature type="transmembrane region" description="Helical" evidence="6">
    <location>
        <begin position="202"/>
        <end position="228"/>
    </location>
</feature>
<feature type="transmembrane region" description="Helical" evidence="6">
    <location>
        <begin position="381"/>
        <end position="403"/>
    </location>
</feature>
<dbReference type="InterPro" id="IPR050833">
    <property type="entry name" value="Poly_Biosynth_Transport"/>
</dbReference>
<feature type="transmembrane region" description="Helical" evidence="6">
    <location>
        <begin position="132"/>
        <end position="150"/>
    </location>
</feature>
<keyword evidence="3 6" id="KW-0812">Transmembrane</keyword>
<dbReference type="Proteomes" id="UP000095727">
    <property type="component" value="Unassembled WGS sequence"/>
</dbReference>
<proteinExistence type="predicted"/>
<feature type="transmembrane region" description="Helical" evidence="6">
    <location>
        <begin position="12"/>
        <end position="33"/>
    </location>
</feature>
<dbReference type="RefSeq" id="WP_055157147.1">
    <property type="nucleotide sequence ID" value="NZ_CYXR01000014.1"/>
</dbReference>
<dbReference type="PIRSF" id="PIRSF038958">
    <property type="entry name" value="PG_synth_SpoVB"/>
    <property type="match status" value="1"/>
</dbReference>
<feature type="transmembrane region" description="Helical" evidence="6">
    <location>
        <begin position="438"/>
        <end position="455"/>
    </location>
</feature>
<feature type="transmembrane region" description="Helical" evidence="6">
    <location>
        <begin position="53"/>
        <end position="72"/>
    </location>
</feature>
<feature type="transmembrane region" description="Helical" evidence="6">
    <location>
        <begin position="501"/>
        <end position="521"/>
    </location>
</feature>
<evidence type="ECO:0000256" key="4">
    <source>
        <dbReference type="ARBA" id="ARBA00022989"/>
    </source>
</evidence>
<keyword evidence="7" id="KW-0132">Cell division</keyword>